<dbReference type="Pfam" id="PF03235">
    <property type="entry name" value="GmrSD_N"/>
    <property type="match status" value="1"/>
</dbReference>
<sequence>MSTIPTIESRNLSLSTIFQDFYIVPDFQREYVWQKDQVQKLLEDLFEGLGLDEGDTTLSEYFLGSIVVYPDSTDDKQTFQLIDGQQRLTTIYLIFCVIRDSIKKLGDNSKAIEGYLQGTTQSTDTGEDIDKPRLSLQYDSFGQKVINDYILDGQEPEKLLLQSSASADNIAKAWKVIKKYFSENLEEDIKLYKKVSTAIANRTKLIRIETPNLTNALKVFETINERGIGLTPVDLLKNYLFIHTAKEQARDRHWQALTKKWEELLKLLYENKQQPLQFLRYYLMSHYEVDLSNSFPEEEIYDWFLKYGEQQGIQSNPVKFLDDLILAADHYCKFSQGKNIDGSDNLHLKAIGKIQGRVKAHLLLLLGGHFLEKAIFEKLSYYIENLFFIISITRKTRRKDFNITREFAIWSRELRCVKTIENLDDFVDKYFIPQITELKDEFQQSVSQTSGSNLAKYRLRYLLAKITQYVEKEAFGHSESLDFYLDKSITIEHILPQAKQDSYSSKLGNLTLLEKTINSSISDKNYQNKLLGYQQSKILITRSLAEKPHVGNNTQINRAMVNLGLIHFGMWDYEAINKRQEILVNIAMKVWGLDRLDIF</sequence>
<gene>
    <name evidence="3" type="ORF">H6G68_03040</name>
</gene>
<dbReference type="PANTHER" id="PTHR35149">
    <property type="entry name" value="SLL5132 PROTEIN"/>
    <property type="match status" value="1"/>
</dbReference>
<feature type="domain" description="GmrSD restriction endonucleases N-terminal" evidence="1">
    <location>
        <begin position="17"/>
        <end position="241"/>
    </location>
</feature>
<dbReference type="Proteomes" id="UP000660381">
    <property type="component" value="Unassembled WGS sequence"/>
</dbReference>
<dbReference type="InterPro" id="IPR004919">
    <property type="entry name" value="GmrSD_N"/>
</dbReference>
<dbReference type="Pfam" id="PF07510">
    <property type="entry name" value="GmrSD_C"/>
    <property type="match status" value="1"/>
</dbReference>
<evidence type="ECO:0000259" key="1">
    <source>
        <dbReference type="Pfam" id="PF03235"/>
    </source>
</evidence>
<dbReference type="PANTHER" id="PTHR35149:SF2">
    <property type="entry name" value="DUF262 DOMAIN-CONTAINING PROTEIN"/>
    <property type="match status" value="1"/>
</dbReference>
<evidence type="ECO:0000259" key="2">
    <source>
        <dbReference type="Pfam" id="PF07510"/>
    </source>
</evidence>
<organism evidence="3 4">
    <name type="scientific">Anabaena catenula FACHB-362</name>
    <dbReference type="NCBI Taxonomy" id="2692877"/>
    <lineage>
        <taxon>Bacteria</taxon>
        <taxon>Bacillati</taxon>
        <taxon>Cyanobacteriota</taxon>
        <taxon>Cyanophyceae</taxon>
        <taxon>Nostocales</taxon>
        <taxon>Nostocaceae</taxon>
        <taxon>Anabaena</taxon>
    </lineage>
</organism>
<keyword evidence="4" id="KW-1185">Reference proteome</keyword>
<dbReference type="EMBL" id="JACJTQ010000002">
    <property type="protein sequence ID" value="MBD2690738.1"/>
    <property type="molecule type" value="Genomic_DNA"/>
</dbReference>
<dbReference type="RefSeq" id="WP_190905290.1">
    <property type="nucleotide sequence ID" value="NZ_JACJTQ010000002.1"/>
</dbReference>
<name>A0ABR8IZH4_9NOST</name>
<reference evidence="3 4" key="1">
    <citation type="journal article" date="2020" name="ISME J.">
        <title>Comparative genomics reveals insights into cyanobacterial evolution and habitat adaptation.</title>
        <authorList>
            <person name="Chen M.Y."/>
            <person name="Teng W.K."/>
            <person name="Zhao L."/>
            <person name="Hu C.X."/>
            <person name="Zhou Y.K."/>
            <person name="Han B.P."/>
            <person name="Song L.R."/>
            <person name="Shu W.S."/>
        </authorList>
    </citation>
    <scope>NUCLEOTIDE SEQUENCE [LARGE SCALE GENOMIC DNA]</scope>
    <source>
        <strain evidence="3 4">FACHB-362</strain>
    </source>
</reference>
<feature type="domain" description="GmrSD restriction endonucleases C-terminal" evidence="2">
    <location>
        <begin position="438"/>
        <end position="585"/>
    </location>
</feature>
<proteinExistence type="predicted"/>
<evidence type="ECO:0000313" key="4">
    <source>
        <dbReference type="Proteomes" id="UP000660381"/>
    </source>
</evidence>
<comment type="caution">
    <text evidence="3">The sequence shown here is derived from an EMBL/GenBank/DDBJ whole genome shotgun (WGS) entry which is preliminary data.</text>
</comment>
<dbReference type="InterPro" id="IPR011089">
    <property type="entry name" value="GmrSD_C"/>
</dbReference>
<accession>A0ABR8IZH4</accession>
<protein>
    <submittedName>
        <fullName evidence="3">DUF262 domain-containing protein</fullName>
    </submittedName>
</protein>
<evidence type="ECO:0000313" key="3">
    <source>
        <dbReference type="EMBL" id="MBD2690738.1"/>
    </source>
</evidence>